<evidence type="ECO:0000313" key="3">
    <source>
        <dbReference type="EMBL" id="MDR6586010.1"/>
    </source>
</evidence>
<dbReference type="Gene3D" id="1.10.287.470">
    <property type="entry name" value="Helix hairpin bin"/>
    <property type="match status" value="1"/>
</dbReference>
<evidence type="ECO:0000256" key="2">
    <source>
        <dbReference type="ARBA" id="ARBA00023054"/>
    </source>
</evidence>
<dbReference type="RefSeq" id="WP_102661156.1">
    <property type="nucleotide sequence ID" value="NZ_JAVDSJ010000005.1"/>
</dbReference>
<dbReference type="Proteomes" id="UP001260715">
    <property type="component" value="Unassembled WGS sequence"/>
</dbReference>
<name>A0ABU1PJ92_9BURK</name>
<comment type="subcellular location">
    <subcellularLocation>
        <location evidence="1">Cell envelope</location>
    </subcellularLocation>
</comment>
<proteinExistence type="predicted"/>
<reference evidence="3 4" key="1">
    <citation type="submission" date="2023-07" db="EMBL/GenBank/DDBJ databases">
        <title>Sorghum-associated microbial communities from plants grown in Nebraska, USA.</title>
        <authorList>
            <person name="Schachtman D."/>
        </authorList>
    </citation>
    <scope>NUCLEOTIDE SEQUENCE [LARGE SCALE GENOMIC DNA]</scope>
    <source>
        <strain evidence="3 4">596</strain>
    </source>
</reference>
<dbReference type="InterPro" id="IPR050465">
    <property type="entry name" value="UPF0194_transport"/>
</dbReference>
<dbReference type="PANTHER" id="PTHR32347">
    <property type="entry name" value="EFFLUX SYSTEM COMPONENT YKNX-RELATED"/>
    <property type="match status" value="1"/>
</dbReference>
<dbReference type="Gene3D" id="2.40.50.100">
    <property type="match status" value="1"/>
</dbReference>
<dbReference type="Gene3D" id="2.40.30.170">
    <property type="match status" value="1"/>
</dbReference>
<comment type="caution">
    <text evidence="3">The sequence shown here is derived from an EMBL/GenBank/DDBJ whole genome shotgun (WGS) entry which is preliminary data.</text>
</comment>
<protein>
    <recommendedName>
        <fullName evidence="5">HlyD family efflux transporter periplasmic adaptor subunit</fullName>
    </recommendedName>
</protein>
<evidence type="ECO:0000256" key="1">
    <source>
        <dbReference type="ARBA" id="ARBA00004196"/>
    </source>
</evidence>
<accession>A0ABU1PJ92</accession>
<evidence type="ECO:0000313" key="4">
    <source>
        <dbReference type="Proteomes" id="UP001260715"/>
    </source>
</evidence>
<dbReference type="SUPFAM" id="SSF111369">
    <property type="entry name" value="HlyD-like secretion proteins"/>
    <property type="match status" value="1"/>
</dbReference>
<keyword evidence="2" id="KW-0175">Coiled coil</keyword>
<keyword evidence="4" id="KW-1185">Reference proteome</keyword>
<gene>
    <name evidence="3" type="ORF">J2W50_004228</name>
</gene>
<organism evidence="3 4">
    <name type="scientific">Herbaspirillum frisingense</name>
    <dbReference type="NCBI Taxonomy" id="92645"/>
    <lineage>
        <taxon>Bacteria</taxon>
        <taxon>Pseudomonadati</taxon>
        <taxon>Pseudomonadota</taxon>
        <taxon>Betaproteobacteria</taxon>
        <taxon>Burkholderiales</taxon>
        <taxon>Oxalobacteraceae</taxon>
        <taxon>Herbaspirillum</taxon>
    </lineage>
</organism>
<evidence type="ECO:0008006" key="5">
    <source>
        <dbReference type="Google" id="ProtNLM"/>
    </source>
</evidence>
<sequence>MAEFLNANAQAQTQHPLLLLLELSRRARAARSAEELAFLVVNDSHALFAYRQGALWFNDCGLEALSGVVEPETNAPYAQWLDQACRHLRATHPRPTAVGAHDLPGLLAGEWSEWLPPFGLWLPFARRGEEDDSGGVLLAADRSWSEDAIALMKEWIDTWHFAWAKQARPAAWSWRRLRHAVAGLLTSQPGRPWWKQRRVIFTVLAAAVLLCPVRLSVLAPGELVPANPAVIRAPVDGVVAQFQVQPNQTVTTGQALFSFDEAPIAARLEVADQALATAQAEYRQYAQQALSDPRSKTQLTVLSGKIEEKRAEAQYAREQFNRSRVTAPQAGIALFDDPSEWIGKPVQTGERIMRIAAPDDVEIEAWLPIGDAIPLPEQARLSLYLASAPLSALSAQVRYVAHDAVPRPDGSYAYRVRARLDGQADERVGLKGTAKLSGGWVPLVYWMLRRPLATIRQHLGL</sequence>
<dbReference type="EMBL" id="JAVDSJ010000005">
    <property type="protein sequence ID" value="MDR6586010.1"/>
    <property type="molecule type" value="Genomic_DNA"/>
</dbReference>